<proteinExistence type="predicted"/>
<keyword evidence="1" id="KW-1133">Transmembrane helix</keyword>
<gene>
    <name evidence="2" type="ORF">ENT77_03725</name>
</gene>
<feature type="transmembrane region" description="Helical" evidence="1">
    <location>
        <begin position="57"/>
        <end position="75"/>
    </location>
</feature>
<keyword evidence="1" id="KW-0472">Membrane</keyword>
<reference evidence="2" key="1">
    <citation type="journal article" date="2020" name="mSystems">
        <title>Genome- and Community-Level Interaction Insights into Carbon Utilization and Element Cycling Functions of Hydrothermarchaeota in Hydrothermal Sediment.</title>
        <authorList>
            <person name="Zhou Z."/>
            <person name="Liu Y."/>
            <person name="Xu W."/>
            <person name="Pan J."/>
            <person name="Luo Z.H."/>
            <person name="Li M."/>
        </authorList>
    </citation>
    <scope>NUCLEOTIDE SEQUENCE [LARGE SCALE GENOMIC DNA]</scope>
    <source>
        <strain evidence="2">SpSt-609</strain>
    </source>
</reference>
<dbReference type="AlphaFoldDB" id="A0A7C4W3Z7"/>
<comment type="caution">
    <text evidence="2">The sequence shown here is derived from an EMBL/GenBank/DDBJ whole genome shotgun (WGS) entry which is preliminary data.</text>
</comment>
<evidence type="ECO:0000313" key="2">
    <source>
        <dbReference type="EMBL" id="HGU40290.1"/>
    </source>
</evidence>
<organism evidence="2">
    <name type="scientific">Fervidobacterium thailandense</name>
    <dbReference type="NCBI Taxonomy" id="1008305"/>
    <lineage>
        <taxon>Bacteria</taxon>
        <taxon>Thermotogati</taxon>
        <taxon>Thermotogota</taxon>
        <taxon>Thermotogae</taxon>
        <taxon>Thermotogales</taxon>
        <taxon>Fervidobacteriaceae</taxon>
        <taxon>Fervidobacterium</taxon>
    </lineage>
</organism>
<keyword evidence="1" id="KW-0812">Transmembrane</keyword>
<name>A0A7C4W3Z7_9BACT</name>
<dbReference type="EMBL" id="DSZY01000014">
    <property type="protein sequence ID" value="HGU40290.1"/>
    <property type="molecule type" value="Genomic_DNA"/>
</dbReference>
<evidence type="ECO:0000256" key="1">
    <source>
        <dbReference type="SAM" id="Phobius"/>
    </source>
</evidence>
<sequence>MLYPLDRYGLVLSGFLTIPLVFLDHDMFVYSFGVSAFVGILVSVVSKLKIGGVTGDVLGGSCLMGQLSVLLIGYFKSR</sequence>
<feature type="transmembrane region" description="Helical" evidence="1">
    <location>
        <begin position="27"/>
        <end position="45"/>
    </location>
</feature>
<protein>
    <recommendedName>
        <fullName evidence="3">Adenosylcobinamide-GDP ribazoletransferase</fullName>
    </recommendedName>
</protein>
<accession>A0A7C4W3Z7</accession>
<evidence type="ECO:0008006" key="3">
    <source>
        <dbReference type="Google" id="ProtNLM"/>
    </source>
</evidence>